<dbReference type="Proteomes" id="UP000646365">
    <property type="component" value="Unassembled WGS sequence"/>
</dbReference>
<evidence type="ECO:0000256" key="1">
    <source>
        <dbReference type="SAM" id="Phobius"/>
    </source>
</evidence>
<organism evidence="2 3">
    <name type="scientific">Aliidongia dinghuensis</name>
    <dbReference type="NCBI Taxonomy" id="1867774"/>
    <lineage>
        <taxon>Bacteria</taxon>
        <taxon>Pseudomonadati</taxon>
        <taxon>Pseudomonadota</taxon>
        <taxon>Alphaproteobacteria</taxon>
        <taxon>Rhodospirillales</taxon>
        <taxon>Dongiaceae</taxon>
        <taxon>Aliidongia</taxon>
    </lineage>
</organism>
<keyword evidence="1" id="KW-0472">Membrane</keyword>
<dbReference type="EMBL" id="BMJQ01000012">
    <property type="protein sequence ID" value="GGF33315.1"/>
    <property type="molecule type" value="Genomic_DNA"/>
</dbReference>
<feature type="transmembrane region" description="Helical" evidence="1">
    <location>
        <begin position="25"/>
        <end position="45"/>
    </location>
</feature>
<dbReference type="InterPro" id="IPR016990">
    <property type="entry name" value="UCP032162_TM"/>
</dbReference>
<name>A0A8J3E3U0_9PROT</name>
<sequence length="162" mass="18401">MNDAVSEPTPLYETVLRPHRSLTPWGFLLLMLAMAGVSFVTGIAFVRMGAWPVTGFFVLDLLLLYGAFRLSYRAARVSETIRLVGDDVTVERVGVRGEVRRWRFQAFWLRIKLIEIDGRASRLVLTSHGRELAVGSFLSPDERRRLAGELDDALVRYRTHPV</sequence>
<keyword evidence="3" id="KW-1185">Reference proteome</keyword>
<evidence type="ECO:0000313" key="3">
    <source>
        <dbReference type="Proteomes" id="UP000646365"/>
    </source>
</evidence>
<protein>
    <submittedName>
        <fullName evidence="2">Membrane protein</fullName>
    </submittedName>
</protein>
<dbReference type="InterPro" id="IPR019253">
    <property type="entry name" value="DUF2244_TM"/>
</dbReference>
<reference evidence="2" key="2">
    <citation type="submission" date="2020-09" db="EMBL/GenBank/DDBJ databases">
        <authorList>
            <person name="Sun Q."/>
            <person name="Zhou Y."/>
        </authorList>
    </citation>
    <scope>NUCLEOTIDE SEQUENCE</scope>
    <source>
        <strain evidence="2">CGMCC 1.15725</strain>
    </source>
</reference>
<dbReference type="Pfam" id="PF10003">
    <property type="entry name" value="DUF2244"/>
    <property type="match status" value="1"/>
</dbReference>
<dbReference type="PIRSF" id="PIRSF032162">
    <property type="entry name" value="UCP032162_imp"/>
    <property type="match status" value="1"/>
</dbReference>
<dbReference type="RefSeq" id="WP_189049881.1">
    <property type="nucleotide sequence ID" value="NZ_BMJQ01000012.1"/>
</dbReference>
<keyword evidence="1" id="KW-1133">Transmembrane helix</keyword>
<gene>
    <name evidence="2" type="ORF">GCM10011611_44400</name>
</gene>
<dbReference type="AlphaFoldDB" id="A0A8J3E3U0"/>
<feature type="transmembrane region" description="Helical" evidence="1">
    <location>
        <begin position="51"/>
        <end position="72"/>
    </location>
</feature>
<comment type="caution">
    <text evidence="2">The sequence shown here is derived from an EMBL/GenBank/DDBJ whole genome shotgun (WGS) entry which is preliminary data.</text>
</comment>
<reference evidence="2" key="1">
    <citation type="journal article" date="2014" name="Int. J. Syst. Evol. Microbiol.">
        <title>Complete genome sequence of Corynebacterium casei LMG S-19264T (=DSM 44701T), isolated from a smear-ripened cheese.</title>
        <authorList>
            <consortium name="US DOE Joint Genome Institute (JGI-PGF)"/>
            <person name="Walter F."/>
            <person name="Albersmeier A."/>
            <person name="Kalinowski J."/>
            <person name="Ruckert C."/>
        </authorList>
    </citation>
    <scope>NUCLEOTIDE SEQUENCE</scope>
    <source>
        <strain evidence="2">CGMCC 1.15725</strain>
    </source>
</reference>
<evidence type="ECO:0000313" key="2">
    <source>
        <dbReference type="EMBL" id="GGF33315.1"/>
    </source>
</evidence>
<keyword evidence="1" id="KW-0812">Transmembrane</keyword>
<accession>A0A8J3E3U0</accession>
<proteinExistence type="predicted"/>